<evidence type="ECO:0000256" key="4">
    <source>
        <dbReference type="ARBA" id="ARBA00022989"/>
    </source>
</evidence>
<reference evidence="8" key="1">
    <citation type="submission" date="2017-01" db="EMBL/GenBank/DDBJ databases">
        <title>A deep insight into the sialotranscriptome of adult male and female Cluex tarsalis mosquitoes.</title>
        <authorList>
            <person name="Ribeiro J.M."/>
            <person name="Moreira F."/>
            <person name="Bernard K.A."/>
            <person name="Calvo E."/>
        </authorList>
    </citation>
    <scope>NUCLEOTIDE SEQUENCE</scope>
    <source>
        <strain evidence="8">Kern County</strain>
        <tissue evidence="8">Salivary glands</tissue>
    </source>
</reference>
<evidence type="ECO:0000259" key="7">
    <source>
        <dbReference type="Pfam" id="PF15982"/>
    </source>
</evidence>
<dbReference type="GO" id="GO:0012505">
    <property type="term" value="C:endomembrane system"/>
    <property type="evidence" value="ECO:0007669"/>
    <property type="project" value="UniProtKB-SubCell"/>
</dbReference>
<evidence type="ECO:0000256" key="5">
    <source>
        <dbReference type="ARBA" id="ARBA00023136"/>
    </source>
</evidence>
<dbReference type="InterPro" id="IPR031926">
    <property type="entry name" value="TMEM135_N"/>
</dbReference>
<feature type="transmembrane region" description="Helical" evidence="6">
    <location>
        <begin position="101"/>
        <end position="119"/>
    </location>
</feature>
<proteinExistence type="inferred from homology"/>
<feature type="transmembrane region" description="Helical" evidence="6">
    <location>
        <begin position="263"/>
        <end position="285"/>
    </location>
</feature>
<comment type="subcellular location">
    <subcellularLocation>
        <location evidence="1">Endomembrane system</location>
        <topology evidence="1">Multi-pass membrane protein</topology>
    </subcellularLocation>
</comment>
<keyword evidence="3 6" id="KW-0812">Transmembrane</keyword>
<organism evidence="8">
    <name type="scientific">Culex tarsalis</name>
    <name type="common">Encephalitis mosquito</name>
    <dbReference type="NCBI Taxonomy" id="7177"/>
    <lineage>
        <taxon>Eukaryota</taxon>
        <taxon>Metazoa</taxon>
        <taxon>Ecdysozoa</taxon>
        <taxon>Arthropoda</taxon>
        <taxon>Hexapoda</taxon>
        <taxon>Insecta</taxon>
        <taxon>Pterygota</taxon>
        <taxon>Neoptera</taxon>
        <taxon>Endopterygota</taxon>
        <taxon>Diptera</taxon>
        <taxon>Nematocera</taxon>
        <taxon>Culicoidea</taxon>
        <taxon>Culicidae</taxon>
        <taxon>Culicinae</taxon>
        <taxon>Culicini</taxon>
        <taxon>Culex</taxon>
        <taxon>Culex</taxon>
    </lineage>
</organism>
<comment type="similarity">
    <text evidence="2">Belongs to the TMEM135 family.</text>
</comment>
<dbReference type="EMBL" id="GFDL01009664">
    <property type="protein sequence ID" value="JAV25381.1"/>
    <property type="molecule type" value="Transcribed_RNA"/>
</dbReference>
<evidence type="ECO:0000313" key="8">
    <source>
        <dbReference type="EMBL" id="JAV25381.1"/>
    </source>
</evidence>
<dbReference type="AlphaFoldDB" id="A0A1Q3FCR0"/>
<evidence type="ECO:0000256" key="1">
    <source>
        <dbReference type="ARBA" id="ARBA00004127"/>
    </source>
</evidence>
<feature type="transmembrane region" description="Helical" evidence="6">
    <location>
        <begin position="70"/>
        <end position="89"/>
    </location>
</feature>
<evidence type="ECO:0000256" key="3">
    <source>
        <dbReference type="ARBA" id="ARBA00022692"/>
    </source>
</evidence>
<keyword evidence="5 6" id="KW-0472">Membrane</keyword>
<accession>A0A1Q3FCR0</accession>
<dbReference type="InterPro" id="IPR026749">
    <property type="entry name" value="Tmem135"/>
</dbReference>
<dbReference type="Pfam" id="PF15982">
    <property type="entry name" value="TMEM135_C_rich"/>
    <property type="match status" value="1"/>
</dbReference>
<sequence length="468" mass="52565">MQVLSKLSSVPITCREYVHPWTQSCSVASAEFLVVALQDSFRIYLAVYVLSLVMRGRIPTRSDLRRTIRGLLQSTAFLTMSAFSYSIFLCATRRALGSYNFYTASYIPAFMAAFCAILVERPSRRGLLSLYVANVASETGWNILKSRGLVPVAVPHGQIAIFGVSTAILLYFYRLNRQKDYKDSMFDVFRFALGECEVLKPPELQAAAIEAPRRDSRPRSSTGTRSSASTYNVIQMALRAYLNVISRVKNLSKHELCRHRHSCLYNMLSGGARMFSIGVGIQVLMKLLVQARRLIRKPSLARRTFLSKDILKLGCFLGEFTLLYKLSSCLFRHATNSDKAAFAIPSGLIASFAFAHYSDSTIALYIMWKMLQTSYNWGIEKGYVPKVPGFTVFLYCASTALLFHAATLEPMNLRPSYWKFLHSISGGRISVMDRSGFNVYGLGTTDQIAQVSKLCKTKAVVEFRIFDD</sequence>
<name>A0A1Q3FCR0_CULTA</name>
<dbReference type="PANTHER" id="PTHR12459:SF15">
    <property type="entry name" value="TRANSMEMBRANE PROTEIN 135"/>
    <property type="match status" value="1"/>
</dbReference>
<dbReference type="PANTHER" id="PTHR12459">
    <property type="entry name" value="TRANSMEMBRANE PROTEIN 135-RELATED"/>
    <property type="match status" value="1"/>
</dbReference>
<evidence type="ECO:0000256" key="2">
    <source>
        <dbReference type="ARBA" id="ARBA00008924"/>
    </source>
</evidence>
<evidence type="ECO:0000256" key="6">
    <source>
        <dbReference type="SAM" id="Phobius"/>
    </source>
</evidence>
<feature type="domain" description="Transmembrane protein 135 N-terminal" evidence="7">
    <location>
        <begin position="11"/>
        <end position="142"/>
    </location>
</feature>
<keyword evidence="4 6" id="KW-1133">Transmembrane helix</keyword>
<feature type="transmembrane region" description="Helical" evidence="6">
    <location>
        <begin position="156"/>
        <end position="173"/>
    </location>
</feature>
<protein>
    <submittedName>
        <fullName evidence="8">Putative conserved plasma membrane protein</fullName>
    </submittedName>
</protein>